<name>A0A7W8JVE0_9DEIO</name>
<dbReference type="EMBL" id="JACHFL010000008">
    <property type="protein sequence ID" value="MBB5363950.1"/>
    <property type="molecule type" value="Genomic_DNA"/>
</dbReference>
<proteinExistence type="predicted"/>
<evidence type="ECO:0000313" key="2">
    <source>
        <dbReference type="EMBL" id="MBB5363950.1"/>
    </source>
</evidence>
<sequence>MLRQHSNREALVGQPLLAWVIPACTLGRTIENGPQYKLGRGGTYGPSAASQKEHRQRVSHSSGYTPFRALYIYVDAVHITMLSAEYKEAISLYRNFTPIR</sequence>
<accession>A0A7W8JVE0</accession>
<protein>
    <submittedName>
        <fullName evidence="2">Uncharacterized protein</fullName>
    </submittedName>
</protein>
<feature type="region of interest" description="Disordered" evidence="1">
    <location>
        <begin position="37"/>
        <end position="60"/>
    </location>
</feature>
<comment type="caution">
    <text evidence="2">The sequence shown here is derived from an EMBL/GenBank/DDBJ whole genome shotgun (WGS) entry which is preliminary data.</text>
</comment>
<reference evidence="2 3" key="1">
    <citation type="submission" date="2020-08" db="EMBL/GenBank/DDBJ databases">
        <title>Genomic Encyclopedia of Type Strains, Phase IV (KMG-IV): sequencing the most valuable type-strain genomes for metagenomic binning, comparative biology and taxonomic classification.</title>
        <authorList>
            <person name="Goeker M."/>
        </authorList>
    </citation>
    <scope>NUCLEOTIDE SEQUENCE [LARGE SCALE GENOMIC DNA]</scope>
    <source>
        <strain evidence="2 3">DSM 27939</strain>
    </source>
</reference>
<organism evidence="2 3">
    <name type="scientific">Deinococcus humi</name>
    <dbReference type="NCBI Taxonomy" id="662880"/>
    <lineage>
        <taxon>Bacteria</taxon>
        <taxon>Thermotogati</taxon>
        <taxon>Deinococcota</taxon>
        <taxon>Deinococci</taxon>
        <taxon>Deinococcales</taxon>
        <taxon>Deinococcaceae</taxon>
        <taxon>Deinococcus</taxon>
    </lineage>
</organism>
<dbReference type="Proteomes" id="UP000552709">
    <property type="component" value="Unassembled WGS sequence"/>
</dbReference>
<evidence type="ECO:0000256" key="1">
    <source>
        <dbReference type="SAM" id="MobiDB-lite"/>
    </source>
</evidence>
<evidence type="ECO:0000313" key="3">
    <source>
        <dbReference type="Proteomes" id="UP000552709"/>
    </source>
</evidence>
<dbReference type="AlphaFoldDB" id="A0A7W8JVE0"/>
<keyword evidence="3" id="KW-1185">Reference proteome</keyword>
<gene>
    <name evidence="2" type="ORF">HNQ08_003057</name>
</gene>